<name>A0A1V4BUA6_MICAE</name>
<dbReference type="EMBL" id="MVGR01000004">
    <property type="protein sequence ID" value="OPF17799.1"/>
    <property type="molecule type" value="Genomic_DNA"/>
</dbReference>
<gene>
    <name evidence="2" type="ORF">B1L04_18070</name>
</gene>
<dbReference type="Proteomes" id="UP000189835">
    <property type="component" value="Unassembled WGS sequence"/>
</dbReference>
<evidence type="ECO:0000313" key="2">
    <source>
        <dbReference type="EMBL" id="OPF17799.1"/>
    </source>
</evidence>
<evidence type="ECO:0000256" key="1">
    <source>
        <dbReference type="SAM" id="Phobius"/>
    </source>
</evidence>
<sequence>MPECFAPTGSGPMKTQGFEPRFSQNLAPVRAKQDNKTLNSFIFHIYSALVLLLIQNYFSAGGNQLSSNICSRDI</sequence>
<keyword evidence="1" id="KW-1133">Transmembrane helix</keyword>
<comment type="caution">
    <text evidence="2">The sequence shown here is derived from an EMBL/GenBank/DDBJ whole genome shotgun (WGS) entry which is preliminary data.</text>
</comment>
<reference evidence="2 3" key="1">
    <citation type="submission" date="2017-02" db="EMBL/GenBank/DDBJ databases">
        <title>Genome sequence of Microcystis aeruginosa KW.</title>
        <authorList>
            <person name="Oh H.-M."/>
            <person name="Ahn C.-Y."/>
            <person name="Jeong H."/>
            <person name="Srivastava A."/>
            <person name="Lee H.-G."/>
            <person name="Kang S.-R."/>
        </authorList>
    </citation>
    <scope>NUCLEOTIDE SEQUENCE [LARGE SCALE GENOMIC DNA]</scope>
    <source>
        <strain evidence="2 3">KW</strain>
    </source>
</reference>
<feature type="transmembrane region" description="Helical" evidence="1">
    <location>
        <begin position="38"/>
        <end position="58"/>
    </location>
</feature>
<evidence type="ECO:0008006" key="4">
    <source>
        <dbReference type="Google" id="ProtNLM"/>
    </source>
</evidence>
<accession>A0A1V4BUA6</accession>
<keyword evidence="1" id="KW-0812">Transmembrane</keyword>
<organism evidence="2 3">
    <name type="scientific">Microcystis aeruginosa KW</name>
    <dbReference type="NCBI Taxonomy" id="1960155"/>
    <lineage>
        <taxon>Bacteria</taxon>
        <taxon>Bacillati</taxon>
        <taxon>Cyanobacteriota</taxon>
        <taxon>Cyanophyceae</taxon>
        <taxon>Oscillatoriophycideae</taxon>
        <taxon>Chroococcales</taxon>
        <taxon>Microcystaceae</taxon>
        <taxon>Microcystis</taxon>
    </lineage>
</organism>
<protein>
    <recommendedName>
        <fullName evidence="4">Transmembrane protein</fullName>
    </recommendedName>
</protein>
<proteinExistence type="predicted"/>
<keyword evidence="1" id="KW-0472">Membrane</keyword>
<dbReference type="AlphaFoldDB" id="A0A1V4BUA6"/>
<evidence type="ECO:0000313" key="3">
    <source>
        <dbReference type="Proteomes" id="UP000189835"/>
    </source>
</evidence>